<evidence type="ECO:0000256" key="7">
    <source>
        <dbReference type="SAM" id="MobiDB-lite"/>
    </source>
</evidence>
<comment type="caution">
    <text evidence="9">The sequence shown here is derived from an EMBL/GenBank/DDBJ whole genome shotgun (WGS) entry which is preliminary data.</text>
</comment>
<proteinExistence type="inferred from homology"/>
<evidence type="ECO:0000259" key="8">
    <source>
        <dbReference type="PROSITE" id="PS50249"/>
    </source>
</evidence>
<dbReference type="RefSeq" id="WP_378229275.1">
    <property type="nucleotide sequence ID" value="NZ_JBHSLL010000029.1"/>
</dbReference>
<evidence type="ECO:0000313" key="9">
    <source>
        <dbReference type="EMBL" id="MFC5386351.1"/>
    </source>
</evidence>
<name>A0ABW0GYQ6_9HYPH</name>
<keyword evidence="2" id="KW-0479">Metal-binding</keyword>
<dbReference type="InterPro" id="IPR001405">
    <property type="entry name" value="UPF0758"/>
</dbReference>
<dbReference type="InterPro" id="IPR020891">
    <property type="entry name" value="UPF0758_CS"/>
</dbReference>
<dbReference type="SUPFAM" id="SSF102712">
    <property type="entry name" value="JAB1/MPN domain"/>
    <property type="match status" value="1"/>
</dbReference>
<evidence type="ECO:0000256" key="1">
    <source>
        <dbReference type="ARBA" id="ARBA00022670"/>
    </source>
</evidence>
<keyword evidence="4" id="KW-0862">Zinc</keyword>
<dbReference type="InterPro" id="IPR025657">
    <property type="entry name" value="RadC_JAB"/>
</dbReference>
<dbReference type="PANTHER" id="PTHR30471">
    <property type="entry name" value="DNA REPAIR PROTEIN RADC"/>
    <property type="match status" value="1"/>
</dbReference>
<evidence type="ECO:0000313" key="10">
    <source>
        <dbReference type="Proteomes" id="UP001596016"/>
    </source>
</evidence>
<keyword evidence="5" id="KW-0482">Metalloprotease</keyword>
<dbReference type="Gene3D" id="3.40.140.10">
    <property type="entry name" value="Cytidine Deaminase, domain 2"/>
    <property type="match status" value="1"/>
</dbReference>
<sequence length="250" mass="27918">MSKKSSDRRVLEEQTVSLKGTPGKTREKPHYLGHRERLRERFTASGPSALPDYELLELLLFRLIPRSDTKPVAKALLARFGTLAEVLGAPAHLLQEVKGIGPAVALDLKVIAAATQRMMHGQIKDREILASWPQLLDYCQAAMAFEEREQFRILFLDKKNGLIADEVQQTGTVDHTPVYPREVIRRALELSATAIVLAHNHPSGDPTPSQADIEMTKEIIETGKRLGIVVHDHLIIGKKRYVSMKGLLLI</sequence>
<comment type="similarity">
    <text evidence="6">Belongs to the UPF0758 family.</text>
</comment>
<feature type="compositionally biased region" description="Basic and acidic residues" evidence="7">
    <location>
        <begin position="1"/>
        <end position="12"/>
    </location>
</feature>
<evidence type="ECO:0000256" key="3">
    <source>
        <dbReference type="ARBA" id="ARBA00022801"/>
    </source>
</evidence>
<dbReference type="NCBIfam" id="NF000642">
    <property type="entry name" value="PRK00024.1"/>
    <property type="match status" value="1"/>
</dbReference>
<keyword evidence="3" id="KW-0378">Hydrolase</keyword>
<feature type="region of interest" description="Disordered" evidence="7">
    <location>
        <begin position="1"/>
        <end position="32"/>
    </location>
</feature>
<dbReference type="InterPro" id="IPR010994">
    <property type="entry name" value="RuvA_2-like"/>
</dbReference>
<dbReference type="Pfam" id="PF04002">
    <property type="entry name" value="RadC"/>
    <property type="match status" value="1"/>
</dbReference>
<dbReference type="InterPro" id="IPR046778">
    <property type="entry name" value="UPF0758_N"/>
</dbReference>
<keyword evidence="10" id="KW-1185">Reference proteome</keyword>
<dbReference type="Gene3D" id="1.10.150.20">
    <property type="entry name" value="5' to 3' exonuclease, C-terminal subdomain"/>
    <property type="match status" value="1"/>
</dbReference>
<dbReference type="Proteomes" id="UP001596016">
    <property type="component" value="Unassembled WGS sequence"/>
</dbReference>
<dbReference type="EMBL" id="JBHSLL010000029">
    <property type="protein sequence ID" value="MFC5386351.1"/>
    <property type="molecule type" value="Genomic_DNA"/>
</dbReference>
<dbReference type="CDD" id="cd08071">
    <property type="entry name" value="MPN_DUF2466"/>
    <property type="match status" value="1"/>
</dbReference>
<dbReference type="InterPro" id="IPR037518">
    <property type="entry name" value="MPN"/>
</dbReference>
<feature type="domain" description="MPN" evidence="8">
    <location>
        <begin position="128"/>
        <end position="250"/>
    </location>
</feature>
<protein>
    <submittedName>
        <fullName evidence="9">DNA repair protein RadC</fullName>
    </submittedName>
</protein>
<evidence type="ECO:0000256" key="4">
    <source>
        <dbReference type="ARBA" id="ARBA00022833"/>
    </source>
</evidence>
<keyword evidence="1" id="KW-0645">Protease</keyword>
<reference evidence="10" key="1">
    <citation type="journal article" date="2019" name="Int. J. Syst. Evol. Microbiol.">
        <title>The Global Catalogue of Microorganisms (GCM) 10K type strain sequencing project: providing services to taxonomists for standard genome sequencing and annotation.</title>
        <authorList>
            <consortium name="The Broad Institute Genomics Platform"/>
            <consortium name="The Broad Institute Genome Sequencing Center for Infectious Disease"/>
            <person name="Wu L."/>
            <person name="Ma J."/>
        </authorList>
    </citation>
    <scope>NUCLEOTIDE SEQUENCE [LARGE SCALE GENOMIC DNA]</scope>
    <source>
        <strain evidence="10">CGMCC 4.1415</strain>
    </source>
</reference>
<dbReference type="PROSITE" id="PS50249">
    <property type="entry name" value="MPN"/>
    <property type="match status" value="1"/>
</dbReference>
<accession>A0ABW0GYQ6</accession>
<organism evidence="9 10">
    <name type="scientific">Aquamicrobium segne</name>
    <dbReference type="NCBI Taxonomy" id="469547"/>
    <lineage>
        <taxon>Bacteria</taxon>
        <taxon>Pseudomonadati</taxon>
        <taxon>Pseudomonadota</taxon>
        <taxon>Alphaproteobacteria</taxon>
        <taxon>Hyphomicrobiales</taxon>
        <taxon>Phyllobacteriaceae</taxon>
        <taxon>Aquamicrobium</taxon>
    </lineage>
</organism>
<dbReference type="PROSITE" id="PS01302">
    <property type="entry name" value="UPF0758"/>
    <property type="match status" value="1"/>
</dbReference>
<gene>
    <name evidence="9" type="primary">radC</name>
    <name evidence="9" type="ORF">ACFPLB_10270</name>
</gene>
<dbReference type="Pfam" id="PF20582">
    <property type="entry name" value="UPF0758_N"/>
    <property type="match status" value="1"/>
</dbReference>
<dbReference type="SUPFAM" id="SSF47781">
    <property type="entry name" value="RuvA domain 2-like"/>
    <property type="match status" value="1"/>
</dbReference>
<dbReference type="NCBIfam" id="TIGR00608">
    <property type="entry name" value="radc"/>
    <property type="match status" value="1"/>
</dbReference>
<evidence type="ECO:0000256" key="2">
    <source>
        <dbReference type="ARBA" id="ARBA00022723"/>
    </source>
</evidence>
<evidence type="ECO:0000256" key="6">
    <source>
        <dbReference type="RuleBase" id="RU003797"/>
    </source>
</evidence>
<dbReference type="PANTHER" id="PTHR30471:SF3">
    <property type="entry name" value="UPF0758 PROTEIN YEES-RELATED"/>
    <property type="match status" value="1"/>
</dbReference>
<evidence type="ECO:0000256" key="5">
    <source>
        <dbReference type="ARBA" id="ARBA00023049"/>
    </source>
</evidence>